<dbReference type="InterPro" id="IPR006015">
    <property type="entry name" value="Universal_stress_UspA"/>
</dbReference>
<dbReference type="RefSeq" id="WP_205098030.1">
    <property type="nucleotide sequence ID" value="NZ_CAJNAQ010000002.1"/>
</dbReference>
<evidence type="ECO:0000256" key="1">
    <source>
        <dbReference type="ARBA" id="ARBA00008791"/>
    </source>
</evidence>
<comment type="caution">
    <text evidence="3">The sequence shown here is derived from an EMBL/GenBank/DDBJ whole genome shotgun (WGS) entry which is preliminary data.</text>
</comment>
<dbReference type="Pfam" id="PF00582">
    <property type="entry name" value="Usp"/>
    <property type="match status" value="1"/>
</dbReference>
<evidence type="ECO:0000313" key="3">
    <source>
        <dbReference type="EMBL" id="CAE6487373.1"/>
    </source>
</evidence>
<dbReference type="InterPro" id="IPR006016">
    <property type="entry name" value="UspA"/>
</dbReference>
<evidence type="ECO:0000259" key="2">
    <source>
        <dbReference type="Pfam" id="PF00582"/>
    </source>
</evidence>
<dbReference type="AlphaFoldDB" id="A0A812F2I3"/>
<dbReference type="PRINTS" id="PR01438">
    <property type="entry name" value="UNVRSLSTRESS"/>
</dbReference>
<gene>
    <name evidence="3" type="ORF">NUZ5A_20303</name>
</gene>
<dbReference type="InterPro" id="IPR014729">
    <property type="entry name" value="Rossmann-like_a/b/a_fold"/>
</dbReference>
<dbReference type="CDD" id="cd00293">
    <property type="entry name" value="USP-like"/>
    <property type="match status" value="1"/>
</dbReference>
<dbReference type="EMBL" id="CAJNAQ010000002">
    <property type="protein sequence ID" value="CAE6487373.1"/>
    <property type="molecule type" value="Genomic_DNA"/>
</dbReference>
<dbReference type="Gene3D" id="3.40.50.620">
    <property type="entry name" value="HUPs"/>
    <property type="match status" value="1"/>
</dbReference>
<name>A0A812F2I3_9ARCH</name>
<reference evidence="3" key="1">
    <citation type="submission" date="2021-02" db="EMBL/GenBank/DDBJ databases">
        <authorList>
            <person name="Han P."/>
        </authorList>
    </citation>
    <scope>NUCLEOTIDE SEQUENCE</scope>
    <source>
        <strain evidence="3">Candidatus Nitrosotenuis uzonensis 5A</strain>
    </source>
</reference>
<dbReference type="SUPFAM" id="SSF52402">
    <property type="entry name" value="Adenine nucleotide alpha hydrolases-like"/>
    <property type="match status" value="1"/>
</dbReference>
<proteinExistence type="inferred from homology"/>
<dbReference type="PANTHER" id="PTHR46268">
    <property type="entry name" value="STRESS RESPONSE PROTEIN NHAX"/>
    <property type="match status" value="1"/>
</dbReference>
<comment type="similarity">
    <text evidence="1">Belongs to the universal stress protein A family.</text>
</comment>
<dbReference type="PANTHER" id="PTHR46268:SF25">
    <property type="entry name" value="USPA DOMAIN PROTEIN"/>
    <property type="match status" value="1"/>
</dbReference>
<dbReference type="Proteomes" id="UP000655759">
    <property type="component" value="Unassembled WGS sequence"/>
</dbReference>
<organism evidence="3 4">
    <name type="scientific">Candidatus Nitrosotenuis uzonensis</name>
    <dbReference type="NCBI Taxonomy" id="1407055"/>
    <lineage>
        <taxon>Archaea</taxon>
        <taxon>Nitrososphaerota</taxon>
        <taxon>Candidatus Nitrosotenuis</taxon>
    </lineage>
</organism>
<accession>A0A812F2I3</accession>
<sequence>MGKIKKILVPLDGSKNSLKALDTAISLAKDSDADITALHIIRFPIQFSNKIKKQHKKLAEKIMTLASRTAKKSKVSLTPIIRFDGYVGDQIVKYAHLHKFALIVIGSRGPNPIAEMFLGSVANYVLNKSKIPVLLVK</sequence>
<feature type="domain" description="UspA" evidence="2">
    <location>
        <begin position="4"/>
        <end position="137"/>
    </location>
</feature>
<protein>
    <submittedName>
        <fullName evidence="3">UspA domain protein</fullName>
    </submittedName>
</protein>
<evidence type="ECO:0000313" key="4">
    <source>
        <dbReference type="Proteomes" id="UP000655759"/>
    </source>
</evidence>